<dbReference type="PANTHER" id="PTHR42831">
    <property type="entry name" value="FE-S PROTEIN MATURATION AUXILIARY FACTOR YITW"/>
    <property type="match status" value="1"/>
</dbReference>
<protein>
    <submittedName>
        <fullName evidence="3">Phenylacetate-CoA oxygenase subunit PaaJ</fullName>
    </submittedName>
</protein>
<accession>A0A222G9D3</accession>
<organism evidence="3 4">
    <name type="scientific">Cognaticolwellia beringensis</name>
    <dbReference type="NCBI Taxonomy" id="1967665"/>
    <lineage>
        <taxon>Bacteria</taxon>
        <taxon>Pseudomonadati</taxon>
        <taxon>Pseudomonadota</taxon>
        <taxon>Gammaproteobacteria</taxon>
        <taxon>Alteromonadales</taxon>
        <taxon>Colwelliaceae</taxon>
        <taxon>Cognaticolwellia</taxon>
    </lineage>
</organism>
<dbReference type="SUPFAM" id="SSF117916">
    <property type="entry name" value="Fe-S cluster assembly (FSCA) domain-like"/>
    <property type="match status" value="1"/>
</dbReference>
<feature type="domain" description="PaaD zinc beta ribbon" evidence="2">
    <location>
        <begin position="135"/>
        <end position="178"/>
    </location>
</feature>
<dbReference type="Pfam" id="PF23451">
    <property type="entry name" value="Zn_ribbon_PaaD"/>
    <property type="match status" value="1"/>
</dbReference>
<dbReference type="KEGG" id="cber:B5D82_10965"/>
<evidence type="ECO:0000313" key="3">
    <source>
        <dbReference type="EMBL" id="ASP48233.1"/>
    </source>
</evidence>
<dbReference type="PANTHER" id="PTHR42831:SF3">
    <property type="entry name" value="1,2-PHENYLACETYL-COA EPOXIDASE, SUBUNIT D-RELATED"/>
    <property type="match status" value="1"/>
</dbReference>
<dbReference type="OrthoDB" id="3684942at2"/>
<sequence length="180" mass="20339">MNIIPSISPALHDKIQRRNHSNYVEIWTLLDAVCDPEIPVLSIWDIGILQDIEYVEGKYKIIITPTYSGCPAVDAIKEDIAKQLEDNKILNYEIKTRLSPAWTTDCMTLEGNNKLREYGIAPPVDVPNGCALHVTPTENVLCPHCRSRNTTIISEFGSTSCKALFKCNDCYEPFDFFKCI</sequence>
<evidence type="ECO:0000313" key="4">
    <source>
        <dbReference type="Proteomes" id="UP000202259"/>
    </source>
</evidence>
<dbReference type="RefSeq" id="WP_081151516.1">
    <property type="nucleotide sequence ID" value="NZ_CP020465.1"/>
</dbReference>
<dbReference type="InterPro" id="IPR011883">
    <property type="entry name" value="PaaD-like"/>
</dbReference>
<dbReference type="NCBIfam" id="TIGR02159">
    <property type="entry name" value="PA_CoA_Oxy4"/>
    <property type="match status" value="1"/>
</dbReference>
<evidence type="ECO:0000259" key="1">
    <source>
        <dbReference type="Pfam" id="PF01883"/>
    </source>
</evidence>
<dbReference type="InterPro" id="IPR056572">
    <property type="entry name" value="Zn_ribbon_PaaD"/>
</dbReference>
<dbReference type="InterPro" id="IPR052339">
    <property type="entry name" value="Fe-S_Maturation_MIP18"/>
</dbReference>
<dbReference type="EMBL" id="CP020465">
    <property type="protein sequence ID" value="ASP48233.1"/>
    <property type="molecule type" value="Genomic_DNA"/>
</dbReference>
<feature type="domain" description="MIP18 family-like" evidence="1">
    <location>
        <begin position="25"/>
        <end position="85"/>
    </location>
</feature>
<gene>
    <name evidence="3" type="primary">paaJ</name>
    <name evidence="3" type="ORF">B5D82_10965</name>
</gene>
<dbReference type="InterPro" id="IPR034904">
    <property type="entry name" value="FSCA_dom_sf"/>
</dbReference>
<proteinExistence type="predicted"/>
<dbReference type="Pfam" id="PF01883">
    <property type="entry name" value="FeS_assembly_P"/>
    <property type="match status" value="1"/>
</dbReference>
<dbReference type="Proteomes" id="UP000202259">
    <property type="component" value="Chromosome"/>
</dbReference>
<reference evidence="3 4" key="1">
    <citation type="submission" date="2017-08" db="EMBL/GenBank/DDBJ databases">
        <title>Complete genome of Colwellia sp. NB097-1, a psychrophile bacterium ioslated from Bering Sea.</title>
        <authorList>
            <person name="Chen X."/>
        </authorList>
    </citation>
    <scope>NUCLEOTIDE SEQUENCE [LARGE SCALE GENOMIC DNA]</scope>
    <source>
        <strain evidence="3 4">NB097-1</strain>
    </source>
</reference>
<dbReference type="InterPro" id="IPR002744">
    <property type="entry name" value="MIP18-like"/>
</dbReference>
<keyword evidence="4" id="KW-1185">Reference proteome</keyword>
<dbReference type="AlphaFoldDB" id="A0A222G9D3"/>
<evidence type="ECO:0000259" key="2">
    <source>
        <dbReference type="Pfam" id="PF23451"/>
    </source>
</evidence>
<name>A0A222G9D3_9GAMM</name>
<dbReference type="Gene3D" id="3.30.300.130">
    <property type="entry name" value="Fe-S cluster assembly (FSCA)"/>
    <property type="match status" value="1"/>
</dbReference>